<protein>
    <submittedName>
        <fullName evidence="1">Uncharacterized protein</fullName>
    </submittedName>
</protein>
<evidence type="ECO:0000313" key="2">
    <source>
        <dbReference type="Proteomes" id="UP001497497"/>
    </source>
</evidence>
<dbReference type="InterPro" id="IPR029021">
    <property type="entry name" value="Prot-tyrosine_phosphatase-like"/>
</dbReference>
<dbReference type="Proteomes" id="UP001497497">
    <property type="component" value="Unassembled WGS sequence"/>
</dbReference>
<feature type="non-terminal residue" evidence="1">
    <location>
        <position position="1"/>
    </location>
</feature>
<organism evidence="1 2">
    <name type="scientific">Lymnaea stagnalis</name>
    <name type="common">Great pond snail</name>
    <name type="synonym">Helix stagnalis</name>
    <dbReference type="NCBI Taxonomy" id="6523"/>
    <lineage>
        <taxon>Eukaryota</taxon>
        <taxon>Metazoa</taxon>
        <taxon>Spiralia</taxon>
        <taxon>Lophotrochozoa</taxon>
        <taxon>Mollusca</taxon>
        <taxon>Gastropoda</taxon>
        <taxon>Heterobranchia</taxon>
        <taxon>Euthyneura</taxon>
        <taxon>Panpulmonata</taxon>
        <taxon>Hygrophila</taxon>
        <taxon>Lymnaeoidea</taxon>
        <taxon>Lymnaeidae</taxon>
        <taxon>Lymnaea</taxon>
    </lineage>
</organism>
<dbReference type="SUPFAM" id="SSF52799">
    <property type="entry name" value="(Phosphotyrosine protein) phosphatases II"/>
    <property type="match status" value="1"/>
</dbReference>
<name>A0AAV2H706_LYMST</name>
<dbReference type="AlphaFoldDB" id="A0AAV2H706"/>
<keyword evidence="2" id="KW-1185">Reference proteome</keyword>
<proteinExistence type="predicted"/>
<sequence>DNEPRSSYWAISEQARKMIPGEKQCKIFCGGKTCKYCTEFNWKPHQMAISGLYSEWVTDNILAMARLSNQNIEKYDMLKQLRDLNVKTIVNLQQPGEHAYCGFGNDGSGFSYNPQKLMD</sequence>
<evidence type="ECO:0000313" key="1">
    <source>
        <dbReference type="EMBL" id="CAL1528249.1"/>
    </source>
</evidence>
<feature type="non-terminal residue" evidence="1">
    <location>
        <position position="119"/>
    </location>
</feature>
<accession>A0AAV2H706</accession>
<gene>
    <name evidence="1" type="ORF">GSLYS_00002419001</name>
</gene>
<comment type="caution">
    <text evidence="1">The sequence shown here is derived from an EMBL/GenBank/DDBJ whole genome shotgun (WGS) entry which is preliminary data.</text>
</comment>
<dbReference type="EMBL" id="CAXITT010000029">
    <property type="protein sequence ID" value="CAL1528249.1"/>
    <property type="molecule type" value="Genomic_DNA"/>
</dbReference>
<reference evidence="1 2" key="1">
    <citation type="submission" date="2024-04" db="EMBL/GenBank/DDBJ databases">
        <authorList>
            <consortium name="Genoscope - CEA"/>
            <person name="William W."/>
        </authorList>
    </citation>
    <scope>NUCLEOTIDE SEQUENCE [LARGE SCALE GENOMIC DNA]</scope>
</reference>